<proteinExistence type="predicted"/>
<feature type="compositionally biased region" description="Basic and acidic residues" evidence="1">
    <location>
        <begin position="798"/>
        <end position="809"/>
    </location>
</feature>
<reference evidence="3" key="1">
    <citation type="journal article" date="2022" name="Front. Genet.">
        <title>Chromosome-Scale Assembly of the Dendrobium nobile Genome Provides Insights Into the Molecular Mechanism of the Biosynthesis of the Medicinal Active Ingredient of Dendrobium.</title>
        <authorList>
            <person name="Xu Q."/>
            <person name="Niu S.-C."/>
            <person name="Li K.-L."/>
            <person name="Zheng P.-J."/>
            <person name="Zhang X.-J."/>
            <person name="Jia Y."/>
            <person name="Liu Y."/>
            <person name="Niu Y.-X."/>
            <person name="Yu L.-H."/>
            <person name="Chen D.-F."/>
            <person name="Zhang G.-Q."/>
        </authorList>
    </citation>
    <scope>NUCLEOTIDE SEQUENCE</scope>
    <source>
        <tissue evidence="3">Leaf</tissue>
    </source>
</reference>
<evidence type="ECO:0000313" key="3">
    <source>
        <dbReference type="EMBL" id="KAI0488417.1"/>
    </source>
</evidence>
<dbReference type="Proteomes" id="UP000829196">
    <property type="component" value="Unassembled WGS sequence"/>
</dbReference>
<dbReference type="PANTHER" id="PTHR33116">
    <property type="entry name" value="REVERSE TRANSCRIPTASE ZINC-BINDING DOMAIN-CONTAINING PROTEIN-RELATED-RELATED"/>
    <property type="match status" value="1"/>
</dbReference>
<keyword evidence="4" id="KW-1185">Reference proteome</keyword>
<name>A0A8T3A2M0_DENNO</name>
<protein>
    <recommendedName>
        <fullName evidence="2">Reverse transcriptase domain-containing protein</fullName>
    </recommendedName>
</protein>
<dbReference type="SUPFAM" id="SSF56672">
    <property type="entry name" value="DNA/RNA polymerases"/>
    <property type="match status" value="1"/>
</dbReference>
<dbReference type="PROSITE" id="PS50878">
    <property type="entry name" value="RT_POL"/>
    <property type="match status" value="1"/>
</dbReference>
<dbReference type="PANTHER" id="PTHR33116:SF78">
    <property type="entry name" value="OS12G0587133 PROTEIN"/>
    <property type="match status" value="1"/>
</dbReference>
<dbReference type="InterPro" id="IPR043502">
    <property type="entry name" value="DNA/RNA_pol_sf"/>
</dbReference>
<organism evidence="3 4">
    <name type="scientific">Dendrobium nobile</name>
    <name type="common">Orchid</name>
    <dbReference type="NCBI Taxonomy" id="94219"/>
    <lineage>
        <taxon>Eukaryota</taxon>
        <taxon>Viridiplantae</taxon>
        <taxon>Streptophyta</taxon>
        <taxon>Embryophyta</taxon>
        <taxon>Tracheophyta</taxon>
        <taxon>Spermatophyta</taxon>
        <taxon>Magnoliopsida</taxon>
        <taxon>Liliopsida</taxon>
        <taxon>Asparagales</taxon>
        <taxon>Orchidaceae</taxon>
        <taxon>Epidendroideae</taxon>
        <taxon>Malaxideae</taxon>
        <taxon>Dendrobiinae</taxon>
        <taxon>Dendrobium</taxon>
    </lineage>
</organism>
<dbReference type="OrthoDB" id="1411964at2759"/>
<dbReference type="InterPro" id="IPR012337">
    <property type="entry name" value="RNaseH-like_sf"/>
</dbReference>
<dbReference type="InterPro" id="IPR000477">
    <property type="entry name" value="RT_dom"/>
</dbReference>
<gene>
    <name evidence="3" type="ORF">KFK09_028248</name>
</gene>
<feature type="domain" description="Reverse transcriptase" evidence="2">
    <location>
        <begin position="1"/>
        <end position="251"/>
    </location>
</feature>
<comment type="caution">
    <text evidence="3">The sequence shown here is derived from an EMBL/GenBank/DDBJ whole genome shotgun (WGS) entry which is preliminary data.</text>
</comment>
<evidence type="ECO:0000256" key="1">
    <source>
        <dbReference type="SAM" id="MobiDB-lite"/>
    </source>
</evidence>
<accession>A0A8T3A2M0</accession>
<sequence>MEEGDANSSFFHSYANARRNNNWINIIKTSTGHNTEDPTQIQEVFSEFFKSKWRHRDCSLVDWPRPWAFISDEEQRCLEAEYTKEDMQAVVNSSGKNISPGIDELLMQCVLDPKYCILINGRKTDWIIGKSGFRQGCPLPPYLFILCSQILSDALYLHRSGMDISITSSAPNVSHLFYTDDILVFSKAIVSEVKKVKKIVSNFCNWNGQSINASKSLLIFGKHTNRRRKNKISSILQFKVVKEFTYLGVKITLRRKVVSDFQNLMEVASNKLNTWGKNCISLEGKLVLVKSTFLSLPMFLSSISPVPISILKEFDKVCRSFLWNKTNGRTGLHYVSWELLCKSKNEGERGLFSAISRIGPLQAKFAWECLMKPNSLLNQIIKGKKISNQSSCPRGCVENEDNCHITARCGKLQRCITLLKNWGFYMPVFEDFNSCLDGLLKASTNNPLLANIYCTAVFLTWKSRCKLVHGKSEDSDFSIAANIVSLATVSNFIITQPENLDTNQLMLSSSWCPPPTGWIKINIDASLKSNYLAGIGGVIRDDKDRFLLAFGTHYLHWDIAQVELLAVYYLKNTLRDWMHEAQGVIIEGDNLNIIKDLHSNLKIWKKNGRIKLDLAFIQDFNQEVASIFLSDLYMLLKDKRENEDLVPNEILRSNENIQITDDLESEGTNAAVTDQNRTDSSKSKADLFTVREYNSGDLGNLRAEKVMGDFWEIPFNSIGLRMDIVNKKIIPRLENRLSKSNLTEGIKEAQPAVEVHPFNEDTEKGYGPWIHVDYKKKKFPKAISNIGCRAPVANEGGRNLKDNPDKFSEKVTTLRNT</sequence>
<dbReference type="SUPFAM" id="SSF53098">
    <property type="entry name" value="Ribonuclease H-like"/>
    <property type="match status" value="1"/>
</dbReference>
<dbReference type="Pfam" id="PF00078">
    <property type="entry name" value="RVT_1"/>
    <property type="match status" value="1"/>
</dbReference>
<dbReference type="EMBL" id="JAGYWB010000019">
    <property type="protein sequence ID" value="KAI0488417.1"/>
    <property type="molecule type" value="Genomic_DNA"/>
</dbReference>
<dbReference type="CDD" id="cd06222">
    <property type="entry name" value="RNase_H_like"/>
    <property type="match status" value="1"/>
</dbReference>
<evidence type="ECO:0000313" key="4">
    <source>
        <dbReference type="Proteomes" id="UP000829196"/>
    </source>
</evidence>
<feature type="region of interest" description="Disordered" evidence="1">
    <location>
        <begin position="795"/>
        <end position="817"/>
    </location>
</feature>
<evidence type="ECO:0000259" key="2">
    <source>
        <dbReference type="PROSITE" id="PS50878"/>
    </source>
</evidence>
<dbReference type="InterPro" id="IPR044730">
    <property type="entry name" value="RNase_H-like_dom_plant"/>
</dbReference>
<dbReference type="AlphaFoldDB" id="A0A8T3A2M0"/>